<sequence>MVPHVDETIAEASLGDTGDGDVVTICAACDGELDPRERTPTVATMEDGVTVYLFCGEDCKATFQRD</sequence>
<accession>A0AAW4P895</accession>
<dbReference type="RefSeq" id="WP_220578579.1">
    <property type="nucleotide sequence ID" value="NZ_RKLT01000001.1"/>
</dbReference>
<evidence type="ECO:0008006" key="3">
    <source>
        <dbReference type="Google" id="ProtNLM"/>
    </source>
</evidence>
<organism evidence="1 2">
    <name type="scientific">Haloarcula nitratireducens</name>
    <dbReference type="NCBI Taxonomy" id="2487749"/>
    <lineage>
        <taxon>Archaea</taxon>
        <taxon>Methanobacteriati</taxon>
        <taxon>Methanobacteriota</taxon>
        <taxon>Stenosarchaea group</taxon>
        <taxon>Halobacteria</taxon>
        <taxon>Halobacteriales</taxon>
        <taxon>Haloarculaceae</taxon>
        <taxon>Haloarcula</taxon>
    </lineage>
</organism>
<comment type="caution">
    <text evidence="1">The sequence shown here is derived from an EMBL/GenBank/DDBJ whole genome shotgun (WGS) entry which is preliminary data.</text>
</comment>
<dbReference type="EMBL" id="RKLT01000001">
    <property type="protein sequence ID" value="MBX0293890.1"/>
    <property type="molecule type" value="Genomic_DNA"/>
</dbReference>
<name>A0AAW4P895_9EURY</name>
<dbReference type="AlphaFoldDB" id="A0AAW4P895"/>
<evidence type="ECO:0000313" key="1">
    <source>
        <dbReference type="EMBL" id="MBX0293890.1"/>
    </source>
</evidence>
<proteinExistence type="predicted"/>
<dbReference type="Pfam" id="PF24461">
    <property type="entry name" value="DUF7576"/>
    <property type="match status" value="1"/>
</dbReference>
<reference evidence="1 2" key="1">
    <citation type="submission" date="2021-06" db="EMBL/GenBank/DDBJ databases">
        <title>Halomicroarcula sp. a new haloarchaeum isolated from saline soil.</title>
        <authorList>
            <person name="Duran-Viseras A."/>
            <person name="Sanchez-Porro C."/>
            <person name="Ventosa A."/>
        </authorList>
    </citation>
    <scope>NUCLEOTIDE SEQUENCE [LARGE SCALE GENOMIC DNA]</scope>
    <source>
        <strain evidence="1 2">F27</strain>
    </source>
</reference>
<gene>
    <name evidence="1" type="ORF">EGH23_03205</name>
</gene>
<dbReference type="InterPro" id="IPR055998">
    <property type="entry name" value="DUF7576"/>
</dbReference>
<protein>
    <recommendedName>
        <fullName evidence="3">TRASH domain-containing protein</fullName>
    </recommendedName>
</protein>
<dbReference type="Proteomes" id="UP001430455">
    <property type="component" value="Unassembled WGS sequence"/>
</dbReference>
<evidence type="ECO:0000313" key="2">
    <source>
        <dbReference type="Proteomes" id="UP001430455"/>
    </source>
</evidence>
<keyword evidence="2" id="KW-1185">Reference proteome</keyword>